<evidence type="ECO:0000256" key="1">
    <source>
        <dbReference type="SAM" id="Coils"/>
    </source>
</evidence>
<protein>
    <recommendedName>
        <fullName evidence="3">Inositol phosphatase domain-containing protein</fullName>
    </recommendedName>
</protein>
<feature type="compositionally biased region" description="Pro residues" evidence="2">
    <location>
        <begin position="53"/>
        <end position="62"/>
    </location>
</feature>
<accession>A0A7S3AYD1</accession>
<feature type="compositionally biased region" description="Basic and acidic residues" evidence="2">
    <location>
        <begin position="510"/>
        <end position="538"/>
    </location>
</feature>
<name>A0A7S3AYD1_9EUKA</name>
<gene>
    <name evidence="4" type="ORF">HERI1096_LOCUS17772</name>
</gene>
<feature type="coiled-coil region" evidence="1">
    <location>
        <begin position="353"/>
        <end position="396"/>
    </location>
</feature>
<evidence type="ECO:0000313" key="4">
    <source>
        <dbReference type="EMBL" id="CAE0117073.1"/>
    </source>
</evidence>
<dbReference type="AlphaFoldDB" id="A0A7S3AYD1"/>
<feature type="coiled-coil region" evidence="1">
    <location>
        <begin position="293"/>
        <end position="327"/>
    </location>
</feature>
<dbReference type="Pfam" id="PF12456">
    <property type="entry name" value="hSac2"/>
    <property type="match status" value="1"/>
</dbReference>
<sequence length="602" mass="65857">MSDPLSGAAPSDDSDSDSDNGRDSALIPTTAESAADPFAEPPAGMPAPSDSEPAPPPPPPPAQTVVPTAIPVPPPTPAPSASSSAAAGSVRDTMSASSEPLLIGVSAARSFTELATAIEPCAAWQYSPELDAGVTRAKTYVSGSDTGVLTAFYVSSINEWRIRQERVLVLTKTAYYRTTYDPKKGKIDHYHKTPLDEVRAIEKTANGVKIYLTKQDGRKSVAKMFGGMIKKAKDIAPNEFEHSREYLPIKLIQGATQDLLLDAMAGIFHKAAELHCASMSCEPPNLITTNERRQILADRKEAEKLEKERIEREAASEELKMAMAAAKDSRVVDGLIKPLKRAKKAVEVEPKLLDDGEKLKLELEEEKRERELQERLEAERVEREAATEELEAAIAAATESRDATGLSKPIKRAKKAVDLSPELITKGAELKKTLEEELKEKLRKEAEEKRLEEEKVEREAATDELKAAIETAKGSRDASVLSKPLKRAKKAIEVDPQLLDDGAKLKYELEEEKKEKERVEKEEAERVERENATEELKSAIESARSNGGGLSKPIKRAKQAVGVSTDLIEQAEALKKQINDEKKEAEREAKEAKKSSAADDDD</sequence>
<evidence type="ECO:0000259" key="3">
    <source>
        <dbReference type="Pfam" id="PF12456"/>
    </source>
</evidence>
<feature type="region of interest" description="Disordered" evidence="2">
    <location>
        <begin position="1"/>
        <end position="92"/>
    </location>
</feature>
<keyword evidence="1" id="KW-0175">Coiled coil</keyword>
<evidence type="ECO:0000256" key="2">
    <source>
        <dbReference type="SAM" id="MobiDB-lite"/>
    </source>
</evidence>
<feature type="compositionally biased region" description="Low complexity" evidence="2">
    <location>
        <begin position="1"/>
        <end position="11"/>
    </location>
</feature>
<proteinExistence type="predicted"/>
<feature type="coiled-coil region" evidence="1">
    <location>
        <begin position="428"/>
        <end position="471"/>
    </location>
</feature>
<feature type="domain" description="Inositol phosphatase" evidence="3">
    <location>
        <begin position="137"/>
        <end position="203"/>
    </location>
</feature>
<dbReference type="EMBL" id="HBHX01031879">
    <property type="protein sequence ID" value="CAE0117073.1"/>
    <property type="molecule type" value="Transcribed_RNA"/>
</dbReference>
<feature type="region of interest" description="Disordered" evidence="2">
    <location>
        <begin position="510"/>
        <end position="562"/>
    </location>
</feature>
<organism evidence="4">
    <name type="scientific">Haptolina ericina</name>
    <dbReference type="NCBI Taxonomy" id="156174"/>
    <lineage>
        <taxon>Eukaryota</taxon>
        <taxon>Haptista</taxon>
        <taxon>Haptophyta</taxon>
        <taxon>Prymnesiophyceae</taxon>
        <taxon>Prymnesiales</taxon>
        <taxon>Prymnesiaceae</taxon>
        <taxon>Haptolina</taxon>
    </lineage>
</organism>
<reference evidence="4" key="1">
    <citation type="submission" date="2021-01" db="EMBL/GenBank/DDBJ databases">
        <authorList>
            <person name="Corre E."/>
            <person name="Pelletier E."/>
            <person name="Niang G."/>
            <person name="Scheremetjew M."/>
            <person name="Finn R."/>
            <person name="Kale V."/>
            <person name="Holt S."/>
            <person name="Cochrane G."/>
            <person name="Meng A."/>
            <person name="Brown T."/>
            <person name="Cohen L."/>
        </authorList>
    </citation>
    <scope>NUCLEOTIDE SEQUENCE</scope>
    <source>
        <strain evidence="4">CCMP281</strain>
    </source>
</reference>
<feature type="region of interest" description="Disordered" evidence="2">
    <location>
        <begin position="579"/>
        <end position="602"/>
    </location>
</feature>
<dbReference type="InterPro" id="IPR022158">
    <property type="entry name" value="Inositol_phosphatase"/>
</dbReference>